<reference evidence="3 4" key="1">
    <citation type="journal article" date="2022" name="Nat. Plants">
        <title>Genomes of leafy and leafless Platanthera orchids illuminate the evolution of mycoheterotrophy.</title>
        <authorList>
            <person name="Li M.H."/>
            <person name="Liu K.W."/>
            <person name="Li Z."/>
            <person name="Lu H.C."/>
            <person name="Ye Q.L."/>
            <person name="Zhang D."/>
            <person name="Wang J.Y."/>
            <person name="Li Y.F."/>
            <person name="Zhong Z.M."/>
            <person name="Liu X."/>
            <person name="Yu X."/>
            <person name="Liu D.K."/>
            <person name="Tu X.D."/>
            <person name="Liu B."/>
            <person name="Hao Y."/>
            <person name="Liao X.Y."/>
            <person name="Jiang Y.T."/>
            <person name="Sun W.H."/>
            <person name="Chen J."/>
            <person name="Chen Y.Q."/>
            <person name="Ai Y."/>
            <person name="Zhai J.W."/>
            <person name="Wu S.S."/>
            <person name="Zhou Z."/>
            <person name="Hsiao Y.Y."/>
            <person name="Wu W.L."/>
            <person name="Chen Y.Y."/>
            <person name="Lin Y.F."/>
            <person name="Hsu J.L."/>
            <person name="Li C.Y."/>
            <person name="Wang Z.W."/>
            <person name="Zhao X."/>
            <person name="Zhong W.Y."/>
            <person name="Ma X.K."/>
            <person name="Ma L."/>
            <person name="Huang J."/>
            <person name="Chen G.Z."/>
            <person name="Huang M.Z."/>
            <person name="Huang L."/>
            <person name="Peng D.H."/>
            <person name="Luo Y.B."/>
            <person name="Zou S.Q."/>
            <person name="Chen S.P."/>
            <person name="Lan S."/>
            <person name="Tsai W.C."/>
            <person name="Van de Peer Y."/>
            <person name="Liu Z.J."/>
        </authorList>
    </citation>
    <scope>NUCLEOTIDE SEQUENCE [LARGE SCALE GENOMIC DNA]</scope>
    <source>
        <strain evidence="3">Lor288</strain>
    </source>
</reference>
<proteinExistence type="predicted"/>
<dbReference type="InterPro" id="IPR003614">
    <property type="entry name" value="Knottins"/>
</dbReference>
<feature type="signal peptide" evidence="1">
    <location>
        <begin position="1"/>
        <end position="24"/>
    </location>
</feature>
<keyword evidence="4" id="KW-1185">Reference proteome</keyword>
<dbReference type="InterPro" id="IPR008176">
    <property type="entry name" value="Defensin_plant"/>
</dbReference>
<evidence type="ECO:0000313" key="4">
    <source>
        <dbReference type="Proteomes" id="UP001412067"/>
    </source>
</evidence>
<protein>
    <recommendedName>
        <fullName evidence="2">Knottins-like domain-containing protein</fullName>
    </recommendedName>
</protein>
<evidence type="ECO:0000256" key="1">
    <source>
        <dbReference type="SAM" id="SignalP"/>
    </source>
</evidence>
<dbReference type="SUPFAM" id="SSF57095">
    <property type="entry name" value="Scorpion toxin-like"/>
    <property type="match status" value="1"/>
</dbReference>
<dbReference type="Gene3D" id="3.30.30.10">
    <property type="entry name" value="Knottin, scorpion toxin-like"/>
    <property type="match status" value="1"/>
</dbReference>
<organism evidence="3 4">
    <name type="scientific">Platanthera guangdongensis</name>
    <dbReference type="NCBI Taxonomy" id="2320717"/>
    <lineage>
        <taxon>Eukaryota</taxon>
        <taxon>Viridiplantae</taxon>
        <taxon>Streptophyta</taxon>
        <taxon>Embryophyta</taxon>
        <taxon>Tracheophyta</taxon>
        <taxon>Spermatophyta</taxon>
        <taxon>Magnoliopsida</taxon>
        <taxon>Liliopsida</taxon>
        <taxon>Asparagales</taxon>
        <taxon>Orchidaceae</taxon>
        <taxon>Orchidoideae</taxon>
        <taxon>Orchideae</taxon>
        <taxon>Orchidinae</taxon>
        <taxon>Platanthera</taxon>
    </lineage>
</organism>
<evidence type="ECO:0000313" key="3">
    <source>
        <dbReference type="EMBL" id="KAK8955863.1"/>
    </source>
</evidence>
<dbReference type="EMBL" id="JBBWWR010000013">
    <property type="protein sequence ID" value="KAK8955863.1"/>
    <property type="molecule type" value="Genomic_DNA"/>
</dbReference>
<comment type="caution">
    <text evidence="3">The sequence shown here is derived from an EMBL/GenBank/DDBJ whole genome shotgun (WGS) entry which is preliminary data.</text>
</comment>
<dbReference type="Pfam" id="PF00304">
    <property type="entry name" value="Gamma-thionin"/>
    <property type="match status" value="1"/>
</dbReference>
<dbReference type="PROSITE" id="PS00940">
    <property type="entry name" value="GAMMA_THIONIN"/>
    <property type="match status" value="1"/>
</dbReference>
<accession>A0ABR2M062</accession>
<keyword evidence="1" id="KW-0732">Signal</keyword>
<dbReference type="Proteomes" id="UP001412067">
    <property type="component" value="Unassembled WGS sequence"/>
</dbReference>
<dbReference type="InterPro" id="IPR036574">
    <property type="entry name" value="Scorpion_toxin-like_sf"/>
</dbReference>
<evidence type="ECO:0000259" key="2">
    <source>
        <dbReference type="Pfam" id="PF00304"/>
    </source>
</evidence>
<gene>
    <name evidence="3" type="ORF">KSP40_PGU009812</name>
</gene>
<sequence length="133" mass="14439">MEFFKKMLPALVLVLLLLLHLASGMGPEMRAEAARPAEIPGIGEEKRTCESASKHFKGLCVSKRNCGHVCRTEGFPGLAPVAAKNTASINGAEEVKWDGWDGRNPHQVRGGRTGLLGLNFQTLPSLFAKVLMR</sequence>
<name>A0ABR2M062_9ASPA</name>
<feature type="domain" description="Knottins-like" evidence="2">
    <location>
        <begin position="47"/>
        <end position="77"/>
    </location>
</feature>
<feature type="chain" id="PRO_5046617015" description="Knottins-like domain-containing protein" evidence="1">
    <location>
        <begin position="25"/>
        <end position="133"/>
    </location>
</feature>
<dbReference type="PRINTS" id="PR00288">
    <property type="entry name" value="PUROTHIONIN"/>
</dbReference>